<sequence length="681" mass="75757">MDGIGTPAWTQCLRARMQDCDWVKRGVEQWKARLIAQVNQPPDIPLLGGGWSHRYICPDDGSALVRVDRHHHECPCCLRVWSGSPWDEAAMAEEHNRFAQDARLAAVVYAASGEAAYAQWAKTVLLFYARHYDRFPLHDIFGKVGEEAGKYGAKVQNQTLSEASWIYPLAQACTILRHASILSAGELDEIEERLFRPVVRVIDRNPRDRSNWQTYHNAALAAIAEALGDLALLKRALDDEANGFHFQMESGVGEDGFWFEGAWSYHFYTLEAQAVIAWAAMGFGEKLYEHPRLRAMFDIPLKAMLPDGTFPALHDSKVVDIRSYAHLYEWAYAFYGIGEEIVRSSDRGSLYGVLFGAPLETLPLPLSEAELSMKGCAGETGAAGEAAAITVLSKPGMVSVTCGAGEEAQALLVDYGEHGDWHGHYDKLNLLYYARGRSWLADAGMVPYGHKLHKAWYVHTVAHNTVTVNGRSQQEACGRLRKAVSDSGIIRVEAEAEDAYEGVRLNRRLTLAGGLLVDVFRVTAGEPSTVDWVMHTQGNPVEALPVRYTADLAESLSDTDGYPHLRQVRRLEGLQDDWMLEWSWNGEDGEDERLQVYGLAEPWGASVYLAESPFMPPVQVRSACIRRVPSCIRTAFVTVFRACRKGDAPLSLRLIGDPSDSEGLLLEVRDGEQGETMLWTV</sequence>
<evidence type="ECO:0000313" key="7">
    <source>
        <dbReference type="EMBL" id="KEQ25052.1"/>
    </source>
</evidence>
<dbReference type="Pfam" id="PF07940">
    <property type="entry name" value="Hepar_II_III_C"/>
    <property type="match status" value="1"/>
</dbReference>
<evidence type="ECO:0000256" key="3">
    <source>
        <dbReference type="ARBA" id="ARBA00022764"/>
    </source>
</evidence>
<proteinExistence type="predicted"/>
<dbReference type="OrthoDB" id="9772435at2"/>
<dbReference type="SUPFAM" id="SSF48230">
    <property type="entry name" value="Chondroitin AC/alginate lyase"/>
    <property type="match status" value="1"/>
</dbReference>
<dbReference type="EMBL" id="JNVM01000012">
    <property type="protein sequence ID" value="KEQ25052.1"/>
    <property type="molecule type" value="Genomic_DNA"/>
</dbReference>
<evidence type="ECO:0000313" key="8">
    <source>
        <dbReference type="Proteomes" id="UP000028123"/>
    </source>
</evidence>
<evidence type="ECO:0000256" key="2">
    <source>
        <dbReference type="ARBA" id="ARBA00022729"/>
    </source>
</evidence>
<feature type="domain" description="Heparinase II/III-like C-terminal" evidence="6">
    <location>
        <begin position="409"/>
        <end position="538"/>
    </location>
</feature>
<accession>A0A081P2X9</accession>
<dbReference type="PANTHER" id="PTHR39210:SF1">
    <property type="entry name" value="HEPARIN-SULFATE LYASE"/>
    <property type="match status" value="1"/>
</dbReference>
<feature type="domain" description="Alginate lyase" evidence="5">
    <location>
        <begin position="93"/>
        <end position="290"/>
    </location>
</feature>
<dbReference type="Gene3D" id="2.70.98.70">
    <property type="match status" value="1"/>
</dbReference>
<name>A0A081P2X9_9BACL</name>
<dbReference type="InterPro" id="IPR008397">
    <property type="entry name" value="Alginate_lyase_dom"/>
</dbReference>
<dbReference type="Gene3D" id="1.50.10.100">
    <property type="entry name" value="Chondroitin AC/alginate lyase"/>
    <property type="match status" value="1"/>
</dbReference>
<dbReference type="PANTHER" id="PTHR39210">
    <property type="entry name" value="HEPARIN-SULFATE LYASE"/>
    <property type="match status" value="1"/>
</dbReference>
<dbReference type="GO" id="GO:0016829">
    <property type="term" value="F:lyase activity"/>
    <property type="evidence" value="ECO:0007669"/>
    <property type="project" value="UniProtKB-KW"/>
</dbReference>
<comment type="subcellular location">
    <subcellularLocation>
        <location evidence="1">Periplasm</location>
    </subcellularLocation>
</comment>
<evidence type="ECO:0000256" key="1">
    <source>
        <dbReference type="ARBA" id="ARBA00004418"/>
    </source>
</evidence>
<reference evidence="7 8" key="1">
    <citation type="submission" date="2014-06" db="EMBL/GenBank/DDBJ databases">
        <title>Draft genome sequence of Paenibacillus sp. MSt1.</title>
        <authorList>
            <person name="Aw Y.K."/>
            <person name="Ong K.S."/>
            <person name="Gan H.M."/>
            <person name="Lee S.M."/>
        </authorList>
    </citation>
    <scope>NUCLEOTIDE SEQUENCE [LARGE SCALE GENOMIC DNA]</scope>
    <source>
        <strain evidence="7 8">MSt1</strain>
    </source>
</reference>
<dbReference type="eggNOG" id="ENOG502Z7XC">
    <property type="taxonomic scope" value="Bacteria"/>
</dbReference>
<dbReference type="GO" id="GO:0042597">
    <property type="term" value="C:periplasmic space"/>
    <property type="evidence" value="ECO:0007669"/>
    <property type="project" value="UniProtKB-SubCell"/>
</dbReference>
<gene>
    <name evidence="7" type="ORF">ET33_04985</name>
</gene>
<keyword evidence="8" id="KW-1185">Reference proteome</keyword>
<keyword evidence="4" id="KW-0456">Lyase</keyword>
<organism evidence="7 8">
    <name type="scientific">Paenibacillus tyrfis</name>
    <dbReference type="NCBI Taxonomy" id="1501230"/>
    <lineage>
        <taxon>Bacteria</taxon>
        <taxon>Bacillati</taxon>
        <taxon>Bacillota</taxon>
        <taxon>Bacilli</taxon>
        <taxon>Bacillales</taxon>
        <taxon>Paenibacillaceae</taxon>
        <taxon>Paenibacillus</taxon>
    </lineage>
</organism>
<dbReference type="AlphaFoldDB" id="A0A081P2X9"/>
<dbReference type="RefSeq" id="WP_036683422.1">
    <property type="nucleotide sequence ID" value="NZ_JNVM01000012.1"/>
</dbReference>
<keyword evidence="3" id="KW-0574">Periplasm</keyword>
<dbReference type="Pfam" id="PF05426">
    <property type="entry name" value="Alginate_lyase"/>
    <property type="match status" value="1"/>
</dbReference>
<evidence type="ECO:0000259" key="6">
    <source>
        <dbReference type="Pfam" id="PF07940"/>
    </source>
</evidence>
<dbReference type="Proteomes" id="UP000028123">
    <property type="component" value="Unassembled WGS sequence"/>
</dbReference>
<dbReference type="InterPro" id="IPR008929">
    <property type="entry name" value="Chondroitin_lyas"/>
</dbReference>
<dbReference type="InterPro" id="IPR012480">
    <property type="entry name" value="Hepar_II_III_C"/>
</dbReference>
<protein>
    <submittedName>
        <fullName evidence="7">Uncharacterized protein</fullName>
    </submittedName>
</protein>
<keyword evidence="2" id="KW-0732">Signal</keyword>
<evidence type="ECO:0000256" key="4">
    <source>
        <dbReference type="ARBA" id="ARBA00023239"/>
    </source>
</evidence>
<evidence type="ECO:0000259" key="5">
    <source>
        <dbReference type="Pfam" id="PF05426"/>
    </source>
</evidence>
<comment type="caution">
    <text evidence="7">The sequence shown here is derived from an EMBL/GenBank/DDBJ whole genome shotgun (WGS) entry which is preliminary data.</text>
</comment>